<name>A0A3M6UK72_POCDA</name>
<gene>
    <name evidence="4" type="ORF">pdam_00013676</name>
</gene>
<protein>
    <recommendedName>
        <fullName evidence="3">Thrombospondin-like N-terminal domain-containing protein</fullName>
    </recommendedName>
</protein>
<evidence type="ECO:0000313" key="4">
    <source>
        <dbReference type="EMBL" id="RMX54025.1"/>
    </source>
</evidence>
<proteinExistence type="predicted"/>
<organism evidence="4 5">
    <name type="scientific">Pocillopora damicornis</name>
    <name type="common">Cauliflower coral</name>
    <name type="synonym">Millepora damicornis</name>
    <dbReference type="NCBI Taxonomy" id="46731"/>
    <lineage>
        <taxon>Eukaryota</taxon>
        <taxon>Metazoa</taxon>
        <taxon>Cnidaria</taxon>
        <taxon>Anthozoa</taxon>
        <taxon>Hexacorallia</taxon>
        <taxon>Scleractinia</taxon>
        <taxon>Astrocoeniina</taxon>
        <taxon>Pocilloporidae</taxon>
        <taxon>Pocillopora</taxon>
    </lineage>
</organism>
<dbReference type="Proteomes" id="UP000275408">
    <property type="component" value="Unassembled WGS sequence"/>
</dbReference>
<dbReference type="Pfam" id="PF13385">
    <property type="entry name" value="Laminin_G_3"/>
    <property type="match status" value="1"/>
</dbReference>
<evidence type="ECO:0000313" key="5">
    <source>
        <dbReference type="Proteomes" id="UP000275408"/>
    </source>
</evidence>
<feature type="domain" description="Thrombospondin-like N-terminal" evidence="3">
    <location>
        <begin position="103"/>
        <end position="294"/>
    </location>
</feature>
<dbReference type="AlphaFoldDB" id="A0A3M6UK72"/>
<accession>A0A3M6UK72</accession>
<evidence type="ECO:0000256" key="2">
    <source>
        <dbReference type="SAM" id="SignalP"/>
    </source>
</evidence>
<feature type="signal peptide" evidence="2">
    <location>
        <begin position="1"/>
        <end position="31"/>
    </location>
</feature>
<dbReference type="EMBL" id="RCHS01001343">
    <property type="protein sequence ID" value="RMX54025.1"/>
    <property type="molecule type" value="Genomic_DNA"/>
</dbReference>
<dbReference type="SUPFAM" id="SSF49899">
    <property type="entry name" value="Concanavalin A-like lectins/glucanases"/>
    <property type="match status" value="1"/>
</dbReference>
<dbReference type="InterPro" id="IPR013320">
    <property type="entry name" value="ConA-like_dom_sf"/>
</dbReference>
<keyword evidence="1" id="KW-0677">Repeat</keyword>
<dbReference type="STRING" id="46731.A0A3M6UK72"/>
<feature type="chain" id="PRO_5018337130" description="Thrombospondin-like N-terminal domain-containing protein" evidence="2">
    <location>
        <begin position="32"/>
        <end position="304"/>
    </location>
</feature>
<dbReference type="OrthoDB" id="10060752at2759"/>
<keyword evidence="2" id="KW-0732">Signal</keyword>
<evidence type="ECO:0000256" key="1">
    <source>
        <dbReference type="ARBA" id="ARBA00022737"/>
    </source>
</evidence>
<dbReference type="SMART" id="SM00210">
    <property type="entry name" value="TSPN"/>
    <property type="match status" value="1"/>
</dbReference>
<sequence>MGSSLTPIFVPFCGRFLIFLLVAALASVTSSKATIRQGAEFKLEDTSEGSTEGFGIEIETLSELEEFGDGLMKPDLCFFIHQENGSYTWTCEDRGYPDNSLKDVDLLGTIGNPLPIGVSLTKGPYTKPAFHFRSGANVGRFARYIFPKGFFKEFSISVVIRPKSAERGVVFALLPHIRRGNVILGLEIHRDSFSEGTTISLIHANNGNTRTVFDFTVPSLTGKWTWLSFSIRNNGVTFYKDCREVDTKFLPTALGNFTLPRNSALYIGRAGWTPGASSSAFQGDIAELSMHRDPNKAQHQECKA</sequence>
<evidence type="ECO:0000259" key="3">
    <source>
        <dbReference type="SMART" id="SM00210"/>
    </source>
</evidence>
<keyword evidence="5" id="KW-1185">Reference proteome</keyword>
<reference evidence="4 5" key="1">
    <citation type="journal article" date="2018" name="Sci. Rep.">
        <title>Comparative analysis of the Pocillopora damicornis genome highlights role of immune system in coral evolution.</title>
        <authorList>
            <person name="Cunning R."/>
            <person name="Bay R.A."/>
            <person name="Gillette P."/>
            <person name="Baker A.C."/>
            <person name="Traylor-Knowles N."/>
        </authorList>
    </citation>
    <scope>NUCLEOTIDE SEQUENCE [LARGE SCALE GENOMIC DNA]</scope>
    <source>
        <strain evidence="4">RSMAS</strain>
        <tissue evidence="4">Whole animal</tissue>
    </source>
</reference>
<dbReference type="Gene3D" id="2.60.120.200">
    <property type="match status" value="1"/>
</dbReference>
<feature type="non-terminal residue" evidence="4">
    <location>
        <position position="304"/>
    </location>
</feature>
<dbReference type="InterPro" id="IPR048287">
    <property type="entry name" value="TSPN-like_N"/>
</dbReference>
<comment type="caution">
    <text evidence="4">The sequence shown here is derived from an EMBL/GenBank/DDBJ whole genome shotgun (WGS) entry which is preliminary data.</text>
</comment>